<reference evidence="2 3" key="1">
    <citation type="submission" date="2018-10" db="EMBL/GenBank/DDBJ databases">
        <title>Tessaracoccus antarcticuss sp. nov., isolated from sediment.</title>
        <authorList>
            <person name="Zhou L.Y."/>
            <person name="Du Z.J."/>
        </authorList>
    </citation>
    <scope>NUCLEOTIDE SEQUENCE [LARGE SCALE GENOMIC DNA]</scope>
    <source>
        <strain evidence="2 3">JDX10</strain>
    </source>
</reference>
<evidence type="ECO:0000313" key="3">
    <source>
        <dbReference type="Proteomes" id="UP000275256"/>
    </source>
</evidence>
<proteinExistence type="predicted"/>
<dbReference type="PANTHER" id="PTHR35802:SF1">
    <property type="entry name" value="PROTEASE SYNTHASE AND SPORULATION PROTEIN PAI 2"/>
    <property type="match status" value="1"/>
</dbReference>
<protein>
    <submittedName>
        <fullName evidence="2">FMN-binding negative transcriptional regulator</fullName>
    </submittedName>
</protein>
<organism evidence="2 3">
    <name type="scientific">Tessaracoccus antarcticus</name>
    <dbReference type="NCBI Taxonomy" id="2479848"/>
    <lineage>
        <taxon>Bacteria</taxon>
        <taxon>Bacillati</taxon>
        <taxon>Actinomycetota</taxon>
        <taxon>Actinomycetes</taxon>
        <taxon>Propionibacteriales</taxon>
        <taxon>Propionibacteriaceae</taxon>
        <taxon>Tessaracoccus</taxon>
    </lineage>
</organism>
<name>A0A3M0GF98_9ACTN</name>
<dbReference type="PANTHER" id="PTHR35802">
    <property type="entry name" value="PROTEASE SYNTHASE AND SPORULATION PROTEIN PAI 2"/>
    <property type="match status" value="1"/>
</dbReference>
<dbReference type="Proteomes" id="UP000275256">
    <property type="component" value="Unassembled WGS sequence"/>
</dbReference>
<feature type="compositionally biased region" description="Basic and acidic residues" evidence="1">
    <location>
        <begin position="218"/>
        <end position="230"/>
    </location>
</feature>
<dbReference type="RefSeq" id="WP_121899890.1">
    <property type="nucleotide sequence ID" value="NZ_REFW01000001.1"/>
</dbReference>
<dbReference type="InterPro" id="IPR007396">
    <property type="entry name" value="TR_PAI2-type"/>
</dbReference>
<evidence type="ECO:0000256" key="1">
    <source>
        <dbReference type="SAM" id="MobiDB-lite"/>
    </source>
</evidence>
<dbReference type="Gene3D" id="2.30.110.10">
    <property type="entry name" value="Electron Transport, Fmn-binding Protein, Chain A"/>
    <property type="match status" value="1"/>
</dbReference>
<gene>
    <name evidence="2" type="ORF">EAX62_01380</name>
</gene>
<accession>A0A3M0GF98</accession>
<dbReference type="SUPFAM" id="SSF50475">
    <property type="entry name" value="FMN-binding split barrel"/>
    <property type="match status" value="1"/>
</dbReference>
<evidence type="ECO:0000313" key="2">
    <source>
        <dbReference type="EMBL" id="RMB61342.1"/>
    </source>
</evidence>
<dbReference type="Pfam" id="PF04299">
    <property type="entry name" value="FMN_bind_2"/>
    <property type="match status" value="1"/>
</dbReference>
<dbReference type="AlphaFoldDB" id="A0A3M0GF98"/>
<dbReference type="OrthoDB" id="9794948at2"/>
<keyword evidence="3" id="KW-1185">Reference proteome</keyword>
<dbReference type="InterPro" id="IPR012349">
    <property type="entry name" value="Split_barrel_FMN-bd"/>
</dbReference>
<feature type="region of interest" description="Disordered" evidence="1">
    <location>
        <begin position="218"/>
        <end position="248"/>
    </location>
</feature>
<dbReference type="EMBL" id="REFW01000001">
    <property type="protein sequence ID" value="RMB61342.1"/>
    <property type="molecule type" value="Genomic_DNA"/>
</dbReference>
<sequence length="248" mass="27404">MDPVPLSRVYCPASQRVDDWEQCRALLDDVGAASWITGGHGVPNVTLLPTMWRGSLLLAHAAAHNLQFDLPEATPVPCRVVVQGPHTYVTPRWYPSVQPPDLGGSARGRAEFRGVGTWDYTQVQVAGWLRVHRDRDRLRTEVMDQAEQLDAARLVETPHVGDAVRGPWNRDEAPHDFTDAMLQGIVGLELEITDVVGRFKVSRNRTAVDRDGVVQGLRERGRDRDHRVADEVAAAPPLPRGVQGPSTP</sequence>
<comment type="caution">
    <text evidence="2">The sequence shown here is derived from an EMBL/GenBank/DDBJ whole genome shotgun (WGS) entry which is preliminary data.</text>
</comment>